<feature type="domain" description="MROH2B-like N-terminal HEAT-repeats" evidence="1">
    <location>
        <begin position="24"/>
        <end position="175"/>
    </location>
</feature>
<sequence>MILSCFHVIERQRNELTCNHILINRHATLLSVIDTILVDKITELDVGKLPSGFTKTVCRLLLDMKDFNKPQLLKLISNILVHLSSLSYKCVMENLLTLVVDGQSLNTNIMFVSGNIVVQHSENIMHILPALLSQTMKYLSEPIDDTMRTSLIVTLGQYCDASLEFLATVHDSSDSWSTVLDLLSPHTRSAVLGILPILSSSKNAEASYDLRSLQPLFLRFV</sequence>
<accession>A0A8J4WT78</accession>
<comment type="caution">
    <text evidence="2">The sequence shown here is derived from an EMBL/GenBank/DDBJ whole genome shotgun (WGS) entry which is preliminary data.</text>
</comment>
<dbReference type="Pfam" id="PF23221">
    <property type="entry name" value="HEAT_MROH2B_1st"/>
    <property type="match status" value="1"/>
</dbReference>
<evidence type="ECO:0000313" key="2">
    <source>
        <dbReference type="EMBL" id="KAF5395737.1"/>
    </source>
</evidence>
<dbReference type="InterPro" id="IPR056282">
    <property type="entry name" value="MROH2B-like_N_HEAT"/>
</dbReference>
<gene>
    <name evidence="2" type="ORF">PHET_11556</name>
</gene>
<organism evidence="2 3">
    <name type="scientific">Paragonimus heterotremus</name>
    <dbReference type="NCBI Taxonomy" id="100268"/>
    <lineage>
        <taxon>Eukaryota</taxon>
        <taxon>Metazoa</taxon>
        <taxon>Spiralia</taxon>
        <taxon>Lophotrochozoa</taxon>
        <taxon>Platyhelminthes</taxon>
        <taxon>Trematoda</taxon>
        <taxon>Digenea</taxon>
        <taxon>Plagiorchiida</taxon>
        <taxon>Troglotremata</taxon>
        <taxon>Troglotrematidae</taxon>
        <taxon>Paragonimus</taxon>
    </lineage>
</organism>
<evidence type="ECO:0000259" key="1">
    <source>
        <dbReference type="Pfam" id="PF23221"/>
    </source>
</evidence>
<dbReference type="Proteomes" id="UP000748531">
    <property type="component" value="Unassembled WGS sequence"/>
</dbReference>
<keyword evidence="3" id="KW-1185">Reference proteome</keyword>
<reference evidence="2" key="1">
    <citation type="submission" date="2019-05" db="EMBL/GenBank/DDBJ databases">
        <title>Annotation for the trematode Paragonimus heterotremus.</title>
        <authorList>
            <person name="Choi Y.-J."/>
        </authorList>
    </citation>
    <scope>NUCLEOTIDE SEQUENCE</scope>
    <source>
        <strain evidence="2">LC</strain>
    </source>
</reference>
<name>A0A8J4WT78_9TREM</name>
<dbReference type="AlphaFoldDB" id="A0A8J4WT78"/>
<protein>
    <recommendedName>
        <fullName evidence="1">MROH2B-like N-terminal HEAT-repeats domain-containing protein</fullName>
    </recommendedName>
</protein>
<evidence type="ECO:0000313" key="3">
    <source>
        <dbReference type="Proteomes" id="UP000748531"/>
    </source>
</evidence>
<dbReference type="EMBL" id="LUCH01010615">
    <property type="protein sequence ID" value="KAF5395737.1"/>
    <property type="molecule type" value="Genomic_DNA"/>
</dbReference>
<proteinExistence type="predicted"/>